<name>A0AAX4L023_9CREN</name>
<dbReference type="GeneID" id="89337874"/>
<keyword evidence="2" id="KW-1185">Reference proteome</keyword>
<evidence type="ECO:0000313" key="2">
    <source>
        <dbReference type="Proteomes" id="UP001432202"/>
    </source>
</evidence>
<accession>A0AAX4L023</accession>
<sequence>MTSTINLLKKIAEERGIKYEVLPSGVIILINKDNKAYLQASAVGDAYYIRYLLRDSAFVVRKLNRKIAEDIVEEKLKEDGEIVIKISVG</sequence>
<dbReference type="EMBL" id="CP146016">
    <property type="protein sequence ID" value="WWQ60494.1"/>
    <property type="molecule type" value="Genomic_DNA"/>
</dbReference>
<dbReference type="AlphaFoldDB" id="A0AAX4L023"/>
<gene>
    <name evidence="1" type="ORF">V6M85_13855</name>
</gene>
<dbReference type="RefSeq" id="WP_338601348.1">
    <property type="nucleotide sequence ID" value="NZ_CP146016.1"/>
</dbReference>
<reference evidence="1 2" key="1">
    <citation type="submission" date="2024-02" db="EMBL/GenBank/DDBJ databases">
        <title>STSV induces naive adaptation in Sulfolobus.</title>
        <authorList>
            <person name="Xiang X."/>
            <person name="Song M."/>
        </authorList>
    </citation>
    <scope>NUCLEOTIDE SEQUENCE [LARGE SCALE GENOMIC DNA]</scope>
    <source>
        <strain evidence="1 2">RT2</strain>
    </source>
</reference>
<protein>
    <submittedName>
        <fullName evidence="1">Uncharacterized protein</fullName>
    </submittedName>
</protein>
<proteinExistence type="predicted"/>
<dbReference type="Proteomes" id="UP001432202">
    <property type="component" value="Chromosome"/>
</dbReference>
<evidence type="ECO:0000313" key="1">
    <source>
        <dbReference type="EMBL" id="WWQ60494.1"/>
    </source>
</evidence>
<organism evidence="1 2">
    <name type="scientific">Sulfolobus tengchongensis</name>
    <dbReference type="NCBI Taxonomy" id="207809"/>
    <lineage>
        <taxon>Archaea</taxon>
        <taxon>Thermoproteota</taxon>
        <taxon>Thermoprotei</taxon>
        <taxon>Sulfolobales</taxon>
        <taxon>Sulfolobaceae</taxon>
        <taxon>Sulfolobus</taxon>
    </lineage>
</organism>